<feature type="compositionally biased region" description="Basic residues" evidence="1">
    <location>
        <begin position="392"/>
        <end position="401"/>
    </location>
</feature>
<feature type="compositionally biased region" description="Basic and acidic residues" evidence="1">
    <location>
        <begin position="597"/>
        <end position="606"/>
    </location>
</feature>
<feature type="region of interest" description="Disordered" evidence="1">
    <location>
        <begin position="315"/>
        <end position="347"/>
    </location>
</feature>
<dbReference type="Pfam" id="PF11489">
    <property type="entry name" value="Aim21"/>
    <property type="match status" value="1"/>
</dbReference>
<name>A0A8H7J617_9PLEO</name>
<reference evidence="2" key="1">
    <citation type="submission" date="2018-12" db="EMBL/GenBank/DDBJ databases">
        <authorList>
            <person name="Syme R.A."/>
            <person name="Farfan-Caceres L."/>
            <person name="Lichtenzveig J."/>
        </authorList>
    </citation>
    <scope>NUCLEOTIDE SEQUENCE</scope>
    <source>
        <strain evidence="2">Al4</strain>
    </source>
</reference>
<organism evidence="2 3">
    <name type="scientific">Ascochyta lentis</name>
    <dbReference type="NCBI Taxonomy" id="205686"/>
    <lineage>
        <taxon>Eukaryota</taxon>
        <taxon>Fungi</taxon>
        <taxon>Dikarya</taxon>
        <taxon>Ascomycota</taxon>
        <taxon>Pezizomycotina</taxon>
        <taxon>Dothideomycetes</taxon>
        <taxon>Pleosporomycetidae</taxon>
        <taxon>Pleosporales</taxon>
        <taxon>Pleosporineae</taxon>
        <taxon>Didymellaceae</taxon>
        <taxon>Ascochyta</taxon>
    </lineage>
</organism>
<feature type="compositionally biased region" description="Polar residues" evidence="1">
    <location>
        <begin position="265"/>
        <end position="277"/>
    </location>
</feature>
<feature type="region of interest" description="Disordered" evidence="1">
    <location>
        <begin position="147"/>
        <end position="249"/>
    </location>
</feature>
<feature type="compositionally biased region" description="Low complexity" evidence="1">
    <location>
        <begin position="1052"/>
        <end position="1064"/>
    </location>
</feature>
<dbReference type="AlphaFoldDB" id="A0A8H7J617"/>
<dbReference type="Proteomes" id="UP000651452">
    <property type="component" value="Unassembled WGS sequence"/>
</dbReference>
<gene>
    <name evidence="2" type="ORF">EKO04_004942</name>
</gene>
<evidence type="ECO:0000256" key="1">
    <source>
        <dbReference type="SAM" id="MobiDB-lite"/>
    </source>
</evidence>
<feature type="compositionally biased region" description="Low complexity" evidence="1">
    <location>
        <begin position="972"/>
        <end position="988"/>
    </location>
</feature>
<keyword evidence="3" id="KW-1185">Reference proteome</keyword>
<feature type="compositionally biased region" description="Basic and acidic residues" evidence="1">
    <location>
        <begin position="856"/>
        <end position="869"/>
    </location>
</feature>
<feature type="compositionally biased region" description="Basic and acidic residues" evidence="1">
    <location>
        <begin position="754"/>
        <end position="784"/>
    </location>
</feature>
<evidence type="ECO:0000313" key="3">
    <source>
        <dbReference type="Proteomes" id="UP000651452"/>
    </source>
</evidence>
<feature type="region of interest" description="Disordered" evidence="1">
    <location>
        <begin position="265"/>
        <end position="295"/>
    </location>
</feature>
<comment type="caution">
    <text evidence="2">The sequence shown here is derived from an EMBL/GenBank/DDBJ whole genome shotgun (WGS) entry which is preliminary data.</text>
</comment>
<dbReference type="InterPro" id="IPR021582">
    <property type="entry name" value="Aim21"/>
</dbReference>
<feature type="compositionally biased region" description="Polar residues" evidence="1">
    <location>
        <begin position="376"/>
        <end position="385"/>
    </location>
</feature>
<feature type="compositionally biased region" description="Polar residues" evidence="1">
    <location>
        <begin position="151"/>
        <end position="165"/>
    </location>
</feature>
<proteinExistence type="predicted"/>
<feature type="region of interest" description="Disordered" evidence="1">
    <location>
        <begin position="929"/>
        <end position="988"/>
    </location>
</feature>
<feature type="region of interest" description="Disordered" evidence="1">
    <location>
        <begin position="1022"/>
        <end position="1064"/>
    </location>
</feature>
<feature type="compositionally biased region" description="Polar residues" evidence="1">
    <location>
        <begin position="812"/>
        <end position="822"/>
    </location>
</feature>
<feature type="region of interest" description="Disordered" evidence="1">
    <location>
        <begin position="368"/>
        <end position="404"/>
    </location>
</feature>
<feature type="region of interest" description="Disordered" evidence="1">
    <location>
        <begin position="477"/>
        <end position="915"/>
    </location>
</feature>
<feature type="compositionally biased region" description="Basic and acidic residues" evidence="1">
    <location>
        <begin position="1143"/>
        <end position="1155"/>
    </location>
</feature>
<protein>
    <submittedName>
        <fullName evidence="2">Uncharacterized protein</fullName>
    </submittedName>
</protein>
<accession>A0A8H7J617</accession>
<feature type="compositionally biased region" description="Basic residues" evidence="1">
    <location>
        <begin position="961"/>
        <end position="971"/>
    </location>
</feature>
<sequence length="1179" mass="126750">MDGEHSVFVCPGKGQDGRHSGFEVNVQVTTPSQHERMRAPVLDLDNDSCVCELGECLPSILLPYPLGCPPAPITAPLIGRRQLSIDAWQLLGDSGGRWVQLAVFIINALSLAESRKQLILRLAFPFDGHSASLANVDAVRTQLLGSIPHQHPTQPNNETHTMSNPPSIPPRPARAQNHSAPAPASSLDLPKIPPRPKGRIERSQSPHRFDRSPLNDPTYAHGGPPKDNRRLSTEVPSRPPSVSLPTLGQEGSEYASFEDLSKTLTSESHGSVQQSAVASDLPLHAPTASVPGSTAKRNIQAVTRTDSNQAAAAGFGKLAPEDKAAQGAKTGRSGSSIGSRPASIYNDKEHQGIPEIGVQVPMFRNAGDVQAPTPNPYEQQGSSTGVGFHNKPSARHHGRTKSGREIFHGPPGSYGMHGHGKISNDDFEKKWYEKHPDDLKREKAGEYGPHIQENRKDYHWRADDLGKLVHGAPRDIGFGTSREAISTPDEQIGYRATEEYASRMASPRPSSSASRPTSKAANQESSLRHEAGAESEQLDDNGDVIHIDPPAHRTSKVHGGGYDPPTEDLGPQGGNTDEKGGWITERGYGIPILASDEVQKHPDAEWRQPAVSPEMERRHDGEYTVNEDGTPAYLTKQRTHSRSSSRNNNLQQHRAIPSPANFGDRTGTPLESHKEYEPLFPEDEEDGQKPKTLADKVKRPNLARHHFPSQDVWEDAPGSLQLETTVDTPQAPEEPETPAGADVSAAKVFEPPETEEKRKDNITKEDQQSFLPEHTKQFAAENKHLRGVRPSTQRFPSQDIWEDAPEHGHLETTVSGPQTPDTNEYAPESPIVEKPTVPARPSVPARPQKAQQESSPIDKKAPIIPDRPKPQVPARPSKPSQPSSESVPTVERTVENDAPQSKAKPPVPARPAGSKIAALQAGFLQDLNSKLGLGPQAPKVKEPEEEKEAEPAQPLSDARKGRAKGPQRRKPAASPTPAATVTAEVAVPRAKLDIAPVTAIWSFGEDGSLDVPAARIAAQIQHSLDSHKSAATEPEDKEQSEAPGSPEATDIPASAEAPKAAEAPVADTIKSVAAPVVDAAKSVVPAESSPQSEAPAKDEPSLLTKISEALPSLQSTEDSVKSAPGSSEAPGAFPELDEQGEAGVEKRSDPLHEAESLPSTKSQGDEVVPTAMRETVSDA</sequence>
<feature type="compositionally biased region" description="Low complexity" evidence="1">
    <location>
        <begin position="502"/>
        <end position="521"/>
    </location>
</feature>
<dbReference type="EMBL" id="RZGK01000008">
    <property type="protein sequence ID" value="KAF9697265.1"/>
    <property type="molecule type" value="Genomic_DNA"/>
</dbReference>
<dbReference type="OrthoDB" id="5386574at2759"/>
<reference evidence="2" key="2">
    <citation type="submission" date="2020-09" db="EMBL/GenBank/DDBJ databases">
        <title>Reference genome assembly for Australian Ascochyta lentis isolate Al4.</title>
        <authorList>
            <person name="Lee R.C."/>
            <person name="Farfan-Caceres L.M."/>
            <person name="Debler J.W."/>
            <person name="Williams A.H."/>
            <person name="Henares B.M."/>
        </authorList>
    </citation>
    <scope>NUCLEOTIDE SEQUENCE</scope>
    <source>
        <strain evidence="2">Al4</strain>
    </source>
</reference>
<feature type="region of interest" description="Disordered" evidence="1">
    <location>
        <begin position="1081"/>
        <end position="1179"/>
    </location>
</feature>
<feature type="compositionally biased region" description="Basic and acidic residues" evidence="1">
    <location>
        <begin position="198"/>
        <end position="213"/>
    </location>
</feature>
<evidence type="ECO:0000313" key="2">
    <source>
        <dbReference type="EMBL" id="KAF9697265.1"/>
    </source>
</evidence>
<feature type="compositionally biased region" description="Basic and acidic residues" evidence="1">
    <location>
        <begin position="687"/>
        <end position="698"/>
    </location>
</feature>
<feature type="compositionally biased region" description="Polar residues" evidence="1">
    <location>
        <begin position="878"/>
        <end position="887"/>
    </location>
</feature>